<dbReference type="InterPro" id="IPR036388">
    <property type="entry name" value="WH-like_DNA-bd_sf"/>
</dbReference>
<dbReference type="GO" id="GO:0003677">
    <property type="term" value="F:DNA binding"/>
    <property type="evidence" value="ECO:0007669"/>
    <property type="project" value="UniProtKB-KW"/>
</dbReference>
<dbReference type="Proteomes" id="UP000053244">
    <property type="component" value="Unassembled WGS sequence"/>
</dbReference>
<dbReference type="InterPro" id="IPR036390">
    <property type="entry name" value="WH_DNA-bd_sf"/>
</dbReference>
<dbReference type="RefSeq" id="WP_067691084.1">
    <property type="nucleotide sequence ID" value="NZ_LLZH01000122.1"/>
</dbReference>
<dbReference type="Gene3D" id="1.10.10.10">
    <property type="entry name" value="Winged helix-like DNA-binding domain superfamily/Winged helix DNA-binding domain"/>
    <property type="match status" value="1"/>
</dbReference>
<dbReference type="PROSITE" id="PS50931">
    <property type="entry name" value="HTH_LYSR"/>
    <property type="match status" value="1"/>
</dbReference>
<dbReference type="InterPro" id="IPR005119">
    <property type="entry name" value="LysR_subst-bd"/>
</dbReference>
<dbReference type="PANTHER" id="PTHR30346">
    <property type="entry name" value="TRANSCRIPTIONAL DUAL REGULATOR HCAR-RELATED"/>
    <property type="match status" value="1"/>
</dbReference>
<dbReference type="Gene3D" id="3.40.190.290">
    <property type="match status" value="1"/>
</dbReference>
<name>A0A0X3UNY5_9ACTN</name>
<organism evidence="6 7">
    <name type="scientific">Actinoplanes awajinensis subsp. mycoplanecinus</name>
    <dbReference type="NCBI Taxonomy" id="135947"/>
    <lineage>
        <taxon>Bacteria</taxon>
        <taxon>Bacillati</taxon>
        <taxon>Actinomycetota</taxon>
        <taxon>Actinomycetes</taxon>
        <taxon>Micromonosporales</taxon>
        <taxon>Micromonosporaceae</taxon>
        <taxon>Actinoplanes</taxon>
    </lineage>
</organism>
<evidence type="ECO:0000256" key="2">
    <source>
        <dbReference type="ARBA" id="ARBA00023015"/>
    </source>
</evidence>
<comment type="similarity">
    <text evidence="1">Belongs to the LysR transcriptional regulatory family.</text>
</comment>
<dbReference type="GO" id="GO:0032993">
    <property type="term" value="C:protein-DNA complex"/>
    <property type="evidence" value="ECO:0007669"/>
    <property type="project" value="TreeGrafter"/>
</dbReference>
<evidence type="ECO:0000256" key="4">
    <source>
        <dbReference type="ARBA" id="ARBA00023163"/>
    </source>
</evidence>
<dbReference type="FunFam" id="1.10.10.10:FF:000001">
    <property type="entry name" value="LysR family transcriptional regulator"/>
    <property type="match status" value="1"/>
</dbReference>
<keyword evidence="2" id="KW-0805">Transcription regulation</keyword>
<dbReference type="GO" id="GO:0003700">
    <property type="term" value="F:DNA-binding transcription factor activity"/>
    <property type="evidence" value="ECO:0007669"/>
    <property type="project" value="InterPro"/>
</dbReference>
<dbReference type="EMBL" id="LLZH01000122">
    <property type="protein sequence ID" value="KUL34235.1"/>
    <property type="molecule type" value="Genomic_DNA"/>
</dbReference>
<dbReference type="Pfam" id="PF03466">
    <property type="entry name" value="LysR_substrate"/>
    <property type="match status" value="1"/>
</dbReference>
<comment type="caution">
    <text evidence="6">The sequence shown here is derived from an EMBL/GenBank/DDBJ whole genome shotgun (WGS) entry which is preliminary data.</text>
</comment>
<sequence length="299" mass="32062">MEQRQLEFFVAVAEELNFTRAARRTHAVQSTVSSSIRALERDLGTPLFARSTTRVELTEAGRALLPEARRSLDSLDQARAAVDGLRAGITGSLRIGTLSGLTAVDMRRLVRDFRQRHPGVQLNMRVDAAGSDGLLAGLRARTLDVAFVGVQSTTIPGLHLDPIATFQPRLIVPAGHPLAGRSRVTRAELADEPFIDLPVGFCNRARTDADFRDADLTRTVAVEVSDVTTIPSYVESGIGVALVPPLATEAAAGVVPIELDPPARPWTLAVARLSTPEPTRAVSALLALIDGVVVRHGCY</sequence>
<reference evidence="6 7" key="1">
    <citation type="submission" date="2015-10" db="EMBL/GenBank/DDBJ databases">
        <authorList>
            <person name="Gilbert D.G."/>
        </authorList>
    </citation>
    <scope>NUCLEOTIDE SEQUENCE [LARGE SCALE GENOMIC DNA]</scope>
    <source>
        <strain evidence="6 7">NRRL B-16712</strain>
    </source>
</reference>
<protein>
    <submittedName>
        <fullName evidence="6">LysR family transcriptional regulator</fullName>
    </submittedName>
</protein>
<keyword evidence="3" id="KW-0238">DNA-binding</keyword>
<gene>
    <name evidence="6" type="ORF">ADL15_16500</name>
</gene>
<dbReference type="AlphaFoldDB" id="A0A0X3UNY5"/>
<dbReference type="PRINTS" id="PR00039">
    <property type="entry name" value="HTHLYSR"/>
</dbReference>
<dbReference type="OrthoDB" id="3181812at2"/>
<dbReference type="Pfam" id="PF00126">
    <property type="entry name" value="HTH_1"/>
    <property type="match status" value="1"/>
</dbReference>
<dbReference type="PANTHER" id="PTHR30346:SF28">
    <property type="entry name" value="HTH-TYPE TRANSCRIPTIONAL REGULATOR CYNR"/>
    <property type="match status" value="1"/>
</dbReference>
<keyword evidence="4" id="KW-0804">Transcription</keyword>
<evidence type="ECO:0000313" key="7">
    <source>
        <dbReference type="Proteomes" id="UP000053244"/>
    </source>
</evidence>
<dbReference type="SUPFAM" id="SSF53850">
    <property type="entry name" value="Periplasmic binding protein-like II"/>
    <property type="match status" value="1"/>
</dbReference>
<keyword evidence="7" id="KW-1185">Reference proteome</keyword>
<evidence type="ECO:0000256" key="3">
    <source>
        <dbReference type="ARBA" id="ARBA00023125"/>
    </source>
</evidence>
<accession>A0A0X3UNY5</accession>
<evidence type="ECO:0000256" key="1">
    <source>
        <dbReference type="ARBA" id="ARBA00009437"/>
    </source>
</evidence>
<dbReference type="SUPFAM" id="SSF46785">
    <property type="entry name" value="Winged helix' DNA-binding domain"/>
    <property type="match status" value="1"/>
</dbReference>
<dbReference type="InterPro" id="IPR000847">
    <property type="entry name" value="LysR_HTH_N"/>
</dbReference>
<evidence type="ECO:0000313" key="6">
    <source>
        <dbReference type="EMBL" id="KUL34235.1"/>
    </source>
</evidence>
<feature type="domain" description="HTH lysR-type" evidence="5">
    <location>
        <begin position="1"/>
        <end position="58"/>
    </location>
</feature>
<proteinExistence type="inferred from homology"/>
<evidence type="ECO:0000259" key="5">
    <source>
        <dbReference type="PROSITE" id="PS50931"/>
    </source>
</evidence>